<dbReference type="PANTHER" id="PTHR11461">
    <property type="entry name" value="SERINE PROTEASE INHIBITOR, SERPIN"/>
    <property type="match status" value="1"/>
</dbReference>
<dbReference type="Proteomes" id="UP000288716">
    <property type="component" value="Unassembled WGS sequence"/>
</dbReference>
<dbReference type="OrthoDB" id="9440847at2759"/>
<feature type="region of interest" description="Disordered" evidence="6">
    <location>
        <begin position="133"/>
        <end position="157"/>
    </location>
</feature>
<feature type="non-terminal residue" evidence="8">
    <location>
        <position position="157"/>
    </location>
</feature>
<evidence type="ECO:0000256" key="2">
    <source>
        <dbReference type="ARBA" id="ARBA00022690"/>
    </source>
</evidence>
<dbReference type="GO" id="GO:0005615">
    <property type="term" value="C:extracellular space"/>
    <property type="evidence" value="ECO:0007669"/>
    <property type="project" value="InterPro"/>
</dbReference>
<gene>
    <name evidence="8" type="ORF">B4U80_09619</name>
</gene>
<dbReference type="AlphaFoldDB" id="A0A443RW49"/>
<accession>A0A443RW49</accession>
<dbReference type="InterPro" id="IPR042178">
    <property type="entry name" value="Serpin_sf_1"/>
</dbReference>
<dbReference type="Gene3D" id="3.30.497.10">
    <property type="entry name" value="Antithrombin, subunit I, domain 2"/>
    <property type="match status" value="1"/>
</dbReference>
<evidence type="ECO:0000256" key="1">
    <source>
        <dbReference type="ARBA" id="ARBA00009500"/>
    </source>
</evidence>
<dbReference type="InterPro" id="IPR023796">
    <property type="entry name" value="Serpin_dom"/>
</dbReference>
<reference evidence="8 9" key="1">
    <citation type="journal article" date="2018" name="Gigascience">
        <title>Genomes of trombidid mites reveal novel predicted allergens and laterally-transferred genes associated with secondary metabolism.</title>
        <authorList>
            <person name="Dong X."/>
            <person name="Chaisiri K."/>
            <person name="Xia D."/>
            <person name="Armstrong S.D."/>
            <person name="Fang Y."/>
            <person name="Donnelly M.J."/>
            <person name="Kadowaki T."/>
            <person name="McGarry J.W."/>
            <person name="Darby A.C."/>
            <person name="Makepeace B.L."/>
        </authorList>
    </citation>
    <scope>NUCLEOTIDE SEQUENCE [LARGE SCALE GENOMIC DNA]</scope>
    <source>
        <strain evidence="8">UoL-UT</strain>
    </source>
</reference>
<keyword evidence="3" id="KW-0722">Serine protease inhibitor</keyword>
<evidence type="ECO:0000313" key="9">
    <source>
        <dbReference type="Proteomes" id="UP000288716"/>
    </source>
</evidence>
<keyword evidence="4" id="KW-0325">Glycoprotein</keyword>
<dbReference type="STRING" id="299467.A0A443RW49"/>
<evidence type="ECO:0000256" key="4">
    <source>
        <dbReference type="ARBA" id="ARBA00023180"/>
    </source>
</evidence>
<keyword evidence="9" id="KW-1185">Reference proteome</keyword>
<feature type="domain" description="Serpin" evidence="7">
    <location>
        <begin position="1"/>
        <end position="157"/>
    </location>
</feature>
<dbReference type="GO" id="GO:0004867">
    <property type="term" value="F:serine-type endopeptidase inhibitor activity"/>
    <property type="evidence" value="ECO:0007669"/>
    <property type="project" value="UniProtKB-KW"/>
</dbReference>
<dbReference type="Pfam" id="PF00079">
    <property type="entry name" value="Serpin"/>
    <property type="match status" value="1"/>
</dbReference>
<dbReference type="VEuPathDB" id="VectorBase:LDEU012443"/>
<protein>
    <submittedName>
        <fullName evidence="8">Serine protease inhibitor A3N-like protein</fullName>
    </submittedName>
</protein>
<dbReference type="EMBL" id="NCKV01024526">
    <property type="protein sequence ID" value="RWS19597.1"/>
    <property type="molecule type" value="Genomic_DNA"/>
</dbReference>
<dbReference type="PANTHER" id="PTHR11461:SF211">
    <property type="entry name" value="GH10112P-RELATED"/>
    <property type="match status" value="1"/>
</dbReference>
<name>A0A443RW49_9ACAR</name>
<dbReference type="SUPFAM" id="SSF56574">
    <property type="entry name" value="Serpins"/>
    <property type="match status" value="1"/>
</dbReference>
<evidence type="ECO:0000313" key="8">
    <source>
        <dbReference type="EMBL" id="RWS19597.1"/>
    </source>
</evidence>
<evidence type="ECO:0000256" key="6">
    <source>
        <dbReference type="SAM" id="MobiDB-lite"/>
    </source>
</evidence>
<comment type="similarity">
    <text evidence="1 5">Belongs to the serpin family.</text>
</comment>
<keyword evidence="2" id="KW-0646">Protease inhibitor</keyword>
<dbReference type="InterPro" id="IPR036186">
    <property type="entry name" value="Serpin_sf"/>
</dbReference>
<dbReference type="SMART" id="SM00093">
    <property type="entry name" value="SERPIN"/>
    <property type="match status" value="1"/>
</dbReference>
<evidence type="ECO:0000256" key="5">
    <source>
        <dbReference type="RuleBase" id="RU000411"/>
    </source>
</evidence>
<evidence type="ECO:0000256" key="3">
    <source>
        <dbReference type="ARBA" id="ARBA00022900"/>
    </source>
</evidence>
<comment type="caution">
    <text evidence="8">The sequence shown here is derived from an EMBL/GenBank/DDBJ whole genome shotgun (WGS) entry which is preliminary data.</text>
</comment>
<proteinExistence type="inferred from homology"/>
<sequence length="157" mass="17996">MAFSMIMLGAKNTTETELFNGLSMNETMQNASEVKFAFEHLLKSLNNSAHVANQLLVQQQYNVLKEYNETAINFYNSTVREVDFKDPNLVNEINDWVSKQTDDFIKELVKEFDEMTTLVVLNAIAFKGEWSKKFDPSSTKKGTFHNGNKNNKENDNP</sequence>
<dbReference type="InterPro" id="IPR000215">
    <property type="entry name" value="Serpin_fam"/>
</dbReference>
<organism evidence="8 9">
    <name type="scientific">Leptotrombidium deliense</name>
    <dbReference type="NCBI Taxonomy" id="299467"/>
    <lineage>
        <taxon>Eukaryota</taxon>
        <taxon>Metazoa</taxon>
        <taxon>Ecdysozoa</taxon>
        <taxon>Arthropoda</taxon>
        <taxon>Chelicerata</taxon>
        <taxon>Arachnida</taxon>
        <taxon>Acari</taxon>
        <taxon>Acariformes</taxon>
        <taxon>Trombidiformes</taxon>
        <taxon>Prostigmata</taxon>
        <taxon>Anystina</taxon>
        <taxon>Parasitengona</taxon>
        <taxon>Trombiculoidea</taxon>
        <taxon>Trombiculidae</taxon>
        <taxon>Leptotrombidium</taxon>
    </lineage>
</organism>
<evidence type="ECO:0000259" key="7">
    <source>
        <dbReference type="SMART" id="SM00093"/>
    </source>
</evidence>